<dbReference type="AlphaFoldDB" id="A0A2W5NY42"/>
<evidence type="ECO:0000256" key="1">
    <source>
        <dbReference type="SAM" id="MobiDB-lite"/>
    </source>
</evidence>
<evidence type="ECO:0000313" key="4">
    <source>
        <dbReference type="Proteomes" id="UP000249229"/>
    </source>
</evidence>
<dbReference type="InterPro" id="IPR027372">
    <property type="entry name" value="Phytase-like_dom"/>
</dbReference>
<accession>A0A2W5NY42</accession>
<reference evidence="3 4" key="1">
    <citation type="submission" date="2017-08" db="EMBL/GenBank/DDBJ databases">
        <title>Infants hospitalized years apart are colonized by the same room-sourced microbial strains.</title>
        <authorList>
            <person name="Brooks B."/>
            <person name="Olm M.R."/>
            <person name="Firek B.A."/>
            <person name="Baker R."/>
            <person name="Thomas B.C."/>
            <person name="Morowitz M.J."/>
            <person name="Banfield J.F."/>
        </authorList>
    </citation>
    <scope>NUCLEOTIDE SEQUENCE [LARGE SCALE GENOMIC DNA]</scope>
    <source>
        <strain evidence="3">S2_005_001_R1_22</strain>
    </source>
</reference>
<protein>
    <recommendedName>
        <fullName evidence="2">Phytase-like domain-containing protein</fullName>
    </recommendedName>
</protein>
<sequence length="353" mass="38024">MRAPAGLPETPSSRMDAQESPAGPDPVLPYKGRVRGLTIILLVLLLVPSWSGEPRRVLFRRDLSVRATRFVPAGGWPARIGALRPVGALSLSARQPGFGGFSALALHRDHAILLNDGGNVVRLRIARGMVRTLPGSTLDDGPGTGWRKDSRDSESLVVDPASGRAWIGYERVNAIWRYAPGFGHAEAWSRPRTMRRWGENSGPEALVRLADGRFLALREGALRGSGPRAAALFDGDPARPGTRSATLRYLPPDGYAPSDAAVLPGGDVLVLNRRWQPPLRFDAIVVRVPAARIGAGALLRGRVIARFGATLGGENAEGLAVSRERGATMVWLVTDNDGAGWRRTILAKFRLVE</sequence>
<comment type="caution">
    <text evidence="3">The sequence shown here is derived from an EMBL/GenBank/DDBJ whole genome shotgun (WGS) entry which is preliminary data.</text>
</comment>
<feature type="domain" description="Phytase-like" evidence="2">
    <location>
        <begin position="97"/>
        <end position="337"/>
    </location>
</feature>
<dbReference type="Pfam" id="PF13449">
    <property type="entry name" value="Phytase-like"/>
    <property type="match status" value="1"/>
</dbReference>
<gene>
    <name evidence="3" type="ORF">DI544_13955</name>
</gene>
<dbReference type="SUPFAM" id="SSF50956">
    <property type="entry name" value="Thermostable phytase (3-phytase)"/>
    <property type="match status" value="1"/>
</dbReference>
<feature type="region of interest" description="Disordered" evidence="1">
    <location>
        <begin position="1"/>
        <end position="27"/>
    </location>
</feature>
<evidence type="ECO:0000313" key="3">
    <source>
        <dbReference type="EMBL" id="PZQ58511.1"/>
    </source>
</evidence>
<name>A0A2W5NY42_9SPHN</name>
<evidence type="ECO:0000259" key="2">
    <source>
        <dbReference type="Pfam" id="PF13449"/>
    </source>
</evidence>
<proteinExistence type="predicted"/>
<dbReference type="Proteomes" id="UP000249229">
    <property type="component" value="Unassembled WGS sequence"/>
</dbReference>
<organism evidence="3 4">
    <name type="scientific">Sphingomonas taxi</name>
    <dbReference type="NCBI Taxonomy" id="1549858"/>
    <lineage>
        <taxon>Bacteria</taxon>
        <taxon>Pseudomonadati</taxon>
        <taxon>Pseudomonadota</taxon>
        <taxon>Alphaproteobacteria</taxon>
        <taxon>Sphingomonadales</taxon>
        <taxon>Sphingomonadaceae</taxon>
        <taxon>Sphingomonas</taxon>
    </lineage>
</organism>
<dbReference type="EMBL" id="QFQI01000016">
    <property type="protein sequence ID" value="PZQ58511.1"/>
    <property type="molecule type" value="Genomic_DNA"/>
</dbReference>